<dbReference type="GeneID" id="111009155"/>
<dbReference type="PROSITE" id="PS00216">
    <property type="entry name" value="SUGAR_TRANSPORT_1"/>
    <property type="match status" value="1"/>
</dbReference>
<evidence type="ECO:0000256" key="9">
    <source>
        <dbReference type="RuleBase" id="RU003346"/>
    </source>
</evidence>
<accession>A0A6J1C8B7</accession>
<keyword evidence="5 10" id="KW-0812">Transmembrane</keyword>
<feature type="transmembrane region" description="Helical" evidence="10">
    <location>
        <begin position="199"/>
        <end position="217"/>
    </location>
</feature>
<evidence type="ECO:0000313" key="12">
    <source>
        <dbReference type="Proteomes" id="UP000504603"/>
    </source>
</evidence>
<comment type="similarity">
    <text evidence="2 9">Belongs to the major facilitator superfamily. Sugar transporter (TC 2.A.1.1) family.</text>
</comment>
<organism evidence="12 13">
    <name type="scientific">Momordica charantia</name>
    <name type="common">Bitter gourd</name>
    <name type="synonym">Balsam pear</name>
    <dbReference type="NCBI Taxonomy" id="3673"/>
    <lineage>
        <taxon>Eukaryota</taxon>
        <taxon>Viridiplantae</taxon>
        <taxon>Streptophyta</taxon>
        <taxon>Embryophyta</taxon>
        <taxon>Tracheophyta</taxon>
        <taxon>Spermatophyta</taxon>
        <taxon>Magnoliopsida</taxon>
        <taxon>eudicotyledons</taxon>
        <taxon>Gunneridae</taxon>
        <taxon>Pentapetalae</taxon>
        <taxon>rosids</taxon>
        <taxon>fabids</taxon>
        <taxon>Cucurbitales</taxon>
        <taxon>Cucurbitaceae</taxon>
        <taxon>Momordiceae</taxon>
        <taxon>Momordica</taxon>
    </lineage>
</organism>
<keyword evidence="4" id="KW-0762">Sugar transport</keyword>
<keyword evidence="12" id="KW-1185">Reference proteome</keyword>
<keyword evidence="7 10" id="KW-1133">Transmembrane helix</keyword>
<dbReference type="SUPFAM" id="SSF103473">
    <property type="entry name" value="MFS general substrate transporter"/>
    <property type="match status" value="1"/>
</dbReference>
<evidence type="ECO:0000256" key="3">
    <source>
        <dbReference type="ARBA" id="ARBA00022448"/>
    </source>
</evidence>
<dbReference type="Gene3D" id="1.20.1250.20">
    <property type="entry name" value="MFS general substrate transporter like domains"/>
    <property type="match status" value="1"/>
</dbReference>
<dbReference type="PROSITE" id="PS50850">
    <property type="entry name" value="MFS"/>
    <property type="match status" value="1"/>
</dbReference>
<feature type="transmembrane region" description="Helical" evidence="10">
    <location>
        <begin position="412"/>
        <end position="433"/>
    </location>
</feature>
<feature type="transmembrane region" description="Helical" evidence="10">
    <location>
        <begin position="313"/>
        <end position="337"/>
    </location>
</feature>
<feature type="transmembrane region" description="Helical" evidence="10">
    <location>
        <begin position="229"/>
        <end position="251"/>
    </location>
</feature>
<feature type="transmembrane region" description="Helical" evidence="10">
    <location>
        <begin position="454"/>
        <end position="474"/>
    </location>
</feature>
<evidence type="ECO:0000256" key="4">
    <source>
        <dbReference type="ARBA" id="ARBA00022597"/>
    </source>
</evidence>
<evidence type="ECO:0000313" key="13">
    <source>
        <dbReference type="RefSeq" id="XP_022137809.1"/>
    </source>
</evidence>
<dbReference type="InterPro" id="IPR005829">
    <property type="entry name" value="Sugar_transporter_CS"/>
</dbReference>
<evidence type="ECO:0000256" key="5">
    <source>
        <dbReference type="ARBA" id="ARBA00022692"/>
    </source>
</evidence>
<dbReference type="InterPro" id="IPR045262">
    <property type="entry name" value="STP/PLT_plant"/>
</dbReference>
<dbReference type="Proteomes" id="UP000504603">
    <property type="component" value="Unplaced"/>
</dbReference>
<dbReference type="PANTHER" id="PTHR23500:SF605">
    <property type="entry name" value="MAJOR FACILITATOR SUPERFAMILY (MFS) PROFILE DOMAIN-CONTAINING PROTEIN"/>
    <property type="match status" value="1"/>
</dbReference>
<feature type="transmembrane region" description="Helical" evidence="10">
    <location>
        <begin position="349"/>
        <end position="371"/>
    </location>
</feature>
<proteinExistence type="inferred from homology"/>
<evidence type="ECO:0000256" key="8">
    <source>
        <dbReference type="ARBA" id="ARBA00023136"/>
    </source>
</evidence>
<dbReference type="KEGG" id="mcha:111009155"/>
<dbReference type="PANTHER" id="PTHR23500">
    <property type="entry name" value="SOLUTE CARRIER FAMILY 2, FACILITATED GLUCOSE TRANSPORTER"/>
    <property type="match status" value="1"/>
</dbReference>
<dbReference type="InterPro" id="IPR020846">
    <property type="entry name" value="MFS_dom"/>
</dbReference>
<evidence type="ECO:0000256" key="2">
    <source>
        <dbReference type="ARBA" id="ARBA00010992"/>
    </source>
</evidence>
<feature type="transmembrane region" description="Helical" evidence="10">
    <location>
        <begin position="378"/>
        <end position="400"/>
    </location>
</feature>
<dbReference type="PRINTS" id="PR00171">
    <property type="entry name" value="SUGRTRNSPORT"/>
</dbReference>
<dbReference type="OrthoDB" id="5296287at2759"/>
<evidence type="ECO:0000256" key="1">
    <source>
        <dbReference type="ARBA" id="ARBA00004141"/>
    </source>
</evidence>
<evidence type="ECO:0000259" key="11">
    <source>
        <dbReference type="PROSITE" id="PS50850"/>
    </source>
</evidence>
<dbReference type="GO" id="GO:0015145">
    <property type="term" value="F:monosaccharide transmembrane transporter activity"/>
    <property type="evidence" value="ECO:0007669"/>
    <property type="project" value="InterPro"/>
</dbReference>
<reference evidence="13" key="1">
    <citation type="submission" date="2025-08" db="UniProtKB">
        <authorList>
            <consortium name="RefSeq"/>
        </authorList>
    </citation>
    <scope>IDENTIFICATION</scope>
    <source>
        <strain evidence="13">OHB3-1</strain>
    </source>
</reference>
<gene>
    <name evidence="13" type="primary">LOC111009155</name>
</gene>
<dbReference type="CDD" id="cd17361">
    <property type="entry name" value="MFS_STP"/>
    <property type="match status" value="1"/>
</dbReference>
<dbReference type="NCBIfam" id="TIGR00879">
    <property type="entry name" value="SP"/>
    <property type="match status" value="1"/>
</dbReference>
<dbReference type="Pfam" id="PF00083">
    <property type="entry name" value="Sugar_tr"/>
    <property type="match status" value="1"/>
</dbReference>
<feature type="domain" description="Major facilitator superfamily (MFS) profile" evidence="11">
    <location>
        <begin position="26"/>
        <end position="505"/>
    </location>
</feature>
<feature type="transmembrane region" description="Helical" evidence="10">
    <location>
        <begin position="141"/>
        <end position="160"/>
    </location>
</feature>
<dbReference type="InterPro" id="IPR044778">
    <property type="entry name" value="MFS_STP/MST-like_plant"/>
</dbReference>
<evidence type="ECO:0000256" key="10">
    <source>
        <dbReference type="SAM" id="Phobius"/>
    </source>
</evidence>
<evidence type="ECO:0000256" key="6">
    <source>
        <dbReference type="ARBA" id="ARBA00022847"/>
    </source>
</evidence>
<dbReference type="GO" id="GO:0016020">
    <property type="term" value="C:membrane"/>
    <property type="evidence" value="ECO:0007669"/>
    <property type="project" value="UniProtKB-SubCell"/>
</dbReference>
<sequence length="537" mass="59336">MPAGGFAVASSGAEFEAKITPVVIISCLMAATGGLMFGYDIGISGNFESLNLCSSVLLIFFSALNSTCRFGSGGVTSMPSFLKEFFPVVYERTQQHGADDSNYCKYDNENLQLFTSSLYLAALTATFFASYTTRVLGRKHTMLIAGVFFIFGTILNASAVNLFMLILGRICLGCGVGFANQAVPLFLSEIAPTRIRGALNILFQFDVTVGILLANLINYGTSKIQGGWGWRLSLGLAGIPALLLTLGAILVDDTPNSLIERGHLEKGKSVLRKIRGTDNIEPEYQEILEASRIAQEVKHPFRNLLMRRNRPPLVITILLQVFQQFTGINAIMFYAPVLFNTVGFGNDASLYSSVITGAVNVLSTIVSIYFVDKIGRRILLLEAGVQMFISQTIIAIVLGVKLQDNENDLSRGTAIVVVLMVCSFVSSFAWSWGPLGWLIPSETFPLETRSAGQSITVCVNMVFTFVIAQAFLSMLCYMKYGIFLFFSGWVLVMSLFVMFFLPETKGVPIEEMTERLWKEHWFWKRFMDEDVVKKESV</sequence>
<dbReference type="RefSeq" id="XP_022137809.1">
    <property type="nucleotide sequence ID" value="XM_022282117.1"/>
</dbReference>
<protein>
    <submittedName>
        <fullName evidence="13">Sugar transport protein 13-like isoform X1</fullName>
    </submittedName>
</protein>
<keyword evidence="3 9" id="KW-0813">Transport</keyword>
<feature type="transmembrane region" description="Helical" evidence="10">
    <location>
        <begin position="480"/>
        <end position="501"/>
    </location>
</feature>
<keyword evidence="8 10" id="KW-0472">Membrane</keyword>
<dbReference type="GO" id="GO:0015293">
    <property type="term" value="F:symporter activity"/>
    <property type="evidence" value="ECO:0007669"/>
    <property type="project" value="UniProtKB-KW"/>
</dbReference>
<feature type="transmembrane region" description="Helical" evidence="10">
    <location>
        <begin position="166"/>
        <end position="187"/>
    </location>
</feature>
<dbReference type="InterPro" id="IPR036259">
    <property type="entry name" value="MFS_trans_sf"/>
</dbReference>
<comment type="subcellular location">
    <subcellularLocation>
        <location evidence="1">Membrane</location>
        <topology evidence="1">Multi-pass membrane protein</topology>
    </subcellularLocation>
</comment>
<dbReference type="AlphaFoldDB" id="A0A6J1C8B7"/>
<dbReference type="InterPro" id="IPR003663">
    <property type="entry name" value="Sugar/inositol_transpt"/>
</dbReference>
<keyword evidence="6" id="KW-0769">Symport</keyword>
<evidence type="ECO:0000256" key="7">
    <source>
        <dbReference type="ARBA" id="ARBA00022989"/>
    </source>
</evidence>
<dbReference type="FunFam" id="1.20.1250.20:FF:000002">
    <property type="entry name" value="Sugar transport protein 13"/>
    <property type="match status" value="1"/>
</dbReference>
<feature type="transmembrane region" description="Helical" evidence="10">
    <location>
        <begin position="19"/>
        <end position="38"/>
    </location>
</feature>
<name>A0A6J1C8B7_MOMCH</name>
<dbReference type="InterPro" id="IPR005828">
    <property type="entry name" value="MFS_sugar_transport-like"/>
</dbReference>
<feature type="transmembrane region" description="Helical" evidence="10">
    <location>
        <begin position="111"/>
        <end position="129"/>
    </location>
</feature>